<proteinExistence type="inferred from homology"/>
<reference evidence="14 15" key="1">
    <citation type="submission" date="2019-07" db="EMBL/GenBank/DDBJ databases">
        <title>Genomes of Cafeteria roenbergensis.</title>
        <authorList>
            <person name="Fischer M.G."/>
            <person name="Hackl T."/>
            <person name="Roman M."/>
        </authorList>
    </citation>
    <scope>NUCLEOTIDE SEQUENCE [LARGE SCALE GENOMIC DNA]</scope>
    <source>
        <strain evidence="10 15">BVI</strain>
        <strain evidence="11 17">Cflag</strain>
        <strain evidence="13 14">E4-10P</strain>
        <strain evidence="12 16">RCC970-E3</strain>
    </source>
</reference>
<dbReference type="FunFam" id="1.10.10.1590:FF:000001">
    <property type="entry name" value="NADH-quinone oxidoreductase subunit E"/>
    <property type="match status" value="1"/>
</dbReference>
<keyword evidence="15" id="KW-1185">Reference proteome</keyword>
<evidence type="ECO:0000313" key="12">
    <source>
        <dbReference type="EMBL" id="KAA0168247.1"/>
    </source>
</evidence>
<dbReference type="OrthoDB" id="10254187at2759"/>
<dbReference type="OMA" id="HFCEPAR"/>
<dbReference type="FunFam" id="3.40.30.10:FF:000022">
    <property type="entry name" value="NADH dehydrogenase flavoprotein 2, mitochondrial"/>
    <property type="match status" value="1"/>
</dbReference>
<dbReference type="CDD" id="cd03064">
    <property type="entry name" value="TRX_Fd_NuoE"/>
    <property type="match status" value="1"/>
</dbReference>
<evidence type="ECO:0000313" key="17">
    <source>
        <dbReference type="Proteomes" id="UP000325113"/>
    </source>
</evidence>
<evidence type="ECO:0000313" key="10">
    <source>
        <dbReference type="EMBL" id="KAA0146364.1"/>
    </source>
</evidence>
<sequence length="281" mass="30615">MIAARAFAAAVPRAVASALPSFAPSAAAAAASSVRSISMTPRSLSDDLSPLGHDHADQSNTEDHAFDFTDANYRVVERVLGKYPAMYKKSAIIPLLDLAQRQCGNFLPLAAMQKVARLLNVSDIEVYEVATFYTMFNRKRVGKFFIQLCGTTPCMVNGSEDIKAAIEEELGIHSGETTPDGMFTLLEVECLGACVNAPMIQVNDDFFECLTPETTRDLLRHCREKGSLPPLTKWGSKPLNGQDSCEGPLGKTSLATPPPVPKRRTLEAKVDPRTVKDTMMY</sequence>
<dbReference type="Proteomes" id="UP000325113">
    <property type="component" value="Unassembled WGS sequence"/>
</dbReference>
<dbReference type="EMBL" id="VLTO01000001">
    <property type="protein sequence ID" value="KAA0178511.1"/>
    <property type="molecule type" value="Genomic_DNA"/>
</dbReference>
<evidence type="ECO:0000256" key="6">
    <source>
        <dbReference type="ARBA" id="ARBA00023014"/>
    </source>
</evidence>
<dbReference type="Proteomes" id="UP000323011">
    <property type="component" value="Unassembled WGS sequence"/>
</dbReference>
<dbReference type="Proteomes" id="UP000324907">
    <property type="component" value="Unassembled WGS sequence"/>
</dbReference>
<evidence type="ECO:0000256" key="1">
    <source>
        <dbReference type="ARBA" id="ARBA00010643"/>
    </source>
</evidence>
<dbReference type="EMBL" id="VLTN01000090">
    <property type="protein sequence ID" value="KAA0146364.1"/>
    <property type="molecule type" value="Genomic_DNA"/>
</dbReference>
<dbReference type="GO" id="GO:0051537">
    <property type="term" value="F:2 iron, 2 sulfur cluster binding"/>
    <property type="evidence" value="ECO:0007669"/>
    <property type="project" value="UniProtKB-KW"/>
</dbReference>
<dbReference type="InterPro" id="IPR002023">
    <property type="entry name" value="NuoE-like"/>
</dbReference>
<comment type="cofactor">
    <cofactor evidence="8">
        <name>[2Fe-2S] cluster</name>
        <dbReference type="ChEBI" id="CHEBI:190135"/>
    </cofactor>
</comment>
<dbReference type="GO" id="GO:0046872">
    <property type="term" value="F:metal ion binding"/>
    <property type="evidence" value="ECO:0007669"/>
    <property type="project" value="UniProtKB-KW"/>
</dbReference>
<dbReference type="PANTHER" id="PTHR10371">
    <property type="entry name" value="NADH DEHYDROGENASE UBIQUINONE FLAVOPROTEIN 2, MITOCHONDRIAL"/>
    <property type="match status" value="1"/>
</dbReference>
<dbReference type="InterPro" id="IPR041921">
    <property type="entry name" value="NuoE_N"/>
</dbReference>
<evidence type="ECO:0000313" key="15">
    <source>
        <dbReference type="Proteomes" id="UP000323011"/>
    </source>
</evidence>
<dbReference type="SUPFAM" id="SSF52833">
    <property type="entry name" value="Thioredoxin-like"/>
    <property type="match status" value="1"/>
</dbReference>
<comment type="similarity">
    <text evidence="1">Belongs to the complex I 24 kDa subunit family.</text>
</comment>
<evidence type="ECO:0000256" key="2">
    <source>
        <dbReference type="ARBA" id="ARBA00022714"/>
    </source>
</evidence>
<dbReference type="Pfam" id="PF01257">
    <property type="entry name" value="2Fe-2S_thioredx"/>
    <property type="match status" value="1"/>
</dbReference>
<keyword evidence="6" id="KW-0411">Iron-sulfur</keyword>
<keyword evidence="5" id="KW-0408">Iron</keyword>
<dbReference type="GO" id="GO:1902494">
    <property type="term" value="C:catalytic complex"/>
    <property type="evidence" value="ECO:0007669"/>
    <property type="project" value="UniProtKB-ARBA"/>
</dbReference>
<dbReference type="InterPro" id="IPR036249">
    <property type="entry name" value="Thioredoxin-like_sf"/>
</dbReference>
<dbReference type="Gene3D" id="1.10.10.1590">
    <property type="entry name" value="NADH-quinone oxidoreductase subunit E"/>
    <property type="match status" value="1"/>
</dbReference>
<evidence type="ECO:0000313" key="11">
    <source>
        <dbReference type="EMBL" id="KAA0159401.1"/>
    </source>
</evidence>
<evidence type="ECO:0000313" key="13">
    <source>
        <dbReference type="EMBL" id="KAA0178511.1"/>
    </source>
</evidence>
<organism evidence="12 16">
    <name type="scientific">Cafeteria roenbergensis</name>
    <name type="common">Marine flagellate</name>
    <dbReference type="NCBI Taxonomy" id="33653"/>
    <lineage>
        <taxon>Eukaryota</taxon>
        <taxon>Sar</taxon>
        <taxon>Stramenopiles</taxon>
        <taxon>Bigyra</taxon>
        <taxon>Opalozoa</taxon>
        <taxon>Bicosoecida</taxon>
        <taxon>Cafeteriaceae</taxon>
        <taxon>Cafeteria</taxon>
    </lineage>
</organism>
<comment type="caution">
    <text evidence="12">The sequence shown here is derived from an EMBL/GenBank/DDBJ whole genome shotgun (WGS) entry which is preliminary data.</text>
</comment>
<accession>A0A5A8DUE8</accession>
<keyword evidence="4" id="KW-1278">Translocase</keyword>
<protein>
    <submittedName>
        <fullName evidence="12">Uncharacterized protein</fullName>
    </submittedName>
</protein>
<evidence type="ECO:0000313" key="14">
    <source>
        <dbReference type="Proteomes" id="UP000322899"/>
    </source>
</evidence>
<dbReference type="GO" id="GO:0006120">
    <property type="term" value="P:mitochondrial electron transport, NADH to ubiquinone"/>
    <property type="evidence" value="ECO:0007669"/>
    <property type="project" value="UniProtKB-ARBA"/>
</dbReference>
<evidence type="ECO:0000256" key="7">
    <source>
        <dbReference type="ARBA" id="ARBA00023027"/>
    </source>
</evidence>
<feature type="region of interest" description="Disordered" evidence="9">
    <location>
        <begin position="232"/>
        <end position="263"/>
    </location>
</feature>
<evidence type="ECO:0000256" key="3">
    <source>
        <dbReference type="ARBA" id="ARBA00022723"/>
    </source>
</evidence>
<keyword evidence="7" id="KW-0520">NAD</keyword>
<dbReference type="Gene3D" id="3.40.30.10">
    <property type="entry name" value="Glutaredoxin"/>
    <property type="match status" value="1"/>
</dbReference>
<keyword evidence="2" id="KW-0001">2Fe-2S</keyword>
<dbReference type="AlphaFoldDB" id="A0A5A8DUE8"/>
<evidence type="ECO:0000256" key="8">
    <source>
        <dbReference type="ARBA" id="ARBA00034078"/>
    </source>
</evidence>
<dbReference type="PROSITE" id="PS01099">
    <property type="entry name" value="COMPLEX1_24K"/>
    <property type="match status" value="1"/>
</dbReference>
<dbReference type="EMBL" id="VLTM01000054">
    <property type="protein sequence ID" value="KAA0159401.1"/>
    <property type="molecule type" value="Genomic_DNA"/>
</dbReference>
<evidence type="ECO:0000313" key="16">
    <source>
        <dbReference type="Proteomes" id="UP000324907"/>
    </source>
</evidence>
<gene>
    <name evidence="13" type="ORF">FNF27_00359</name>
    <name evidence="12" type="ORF">FNF28_02542</name>
    <name evidence="10" type="ORF">FNF29_08095</name>
    <name evidence="11" type="ORF">FNF31_04873</name>
</gene>
<dbReference type="PANTHER" id="PTHR10371:SF3">
    <property type="entry name" value="NADH DEHYDROGENASE [UBIQUINONE] FLAVOPROTEIN 2, MITOCHONDRIAL"/>
    <property type="match status" value="1"/>
</dbReference>
<dbReference type="GO" id="GO:0003954">
    <property type="term" value="F:NADH dehydrogenase activity"/>
    <property type="evidence" value="ECO:0007669"/>
    <property type="project" value="TreeGrafter"/>
</dbReference>
<dbReference type="GO" id="GO:0008137">
    <property type="term" value="F:NADH dehydrogenase (ubiquinone) activity"/>
    <property type="evidence" value="ECO:0007669"/>
    <property type="project" value="UniProtKB-ARBA"/>
</dbReference>
<dbReference type="GO" id="GO:0005743">
    <property type="term" value="C:mitochondrial inner membrane"/>
    <property type="evidence" value="ECO:0007669"/>
    <property type="project" value="UniProtKB-ARBA"/>
</dbReference>
<dbReference type="NCBIfam" id="TIGR01958">
    <property type="entry name" value="nuoE_fam"/>
    <property type="match status" value="1"/>
</dbReference>
<keyword evidence="3" id="KW-0479">Metal-binding</keyword>
<evidence type="ECO:0000256" key="4">
    <source>
        <dbReference type="ARBA" id="ARBA00022967"/>
    </source>
</evidence>
<evidence type="ECO:0000256" key="5">
    <source>
        <dbReference type="ARBA" id="ARBA00023004"/>
    </source>
</evidence>
<dbReference type="GO" id="GO:0098796">
    <property type="term" value="C:membrane protein complex"/>
    <property type="evidence" value="ECO:0007669"/>
    <property type="project" value="UniProtKB-ARBA"/>
</dbReference>
<dbReference type="Proteomes" id="UP000322899">
    <property type="component" value="Unassembled WGS sequence"/>
</dbReference>
<evidence type="ECO:0000256" key="9">
    <source>
        <dbReference type="SAM" id="MobiDB-lite"/>
    </source>
</evidence>
<dbReference type="EMBL" id="VLTL01000029">
    <property type="protein sequence ID" value="KAA0168247.1"/>
    <property type="molecule type" value="Genomic_DNA"/>
</dbReference>
<name>A0A5A8DUE8_CAFRO</name>
<dbReference type="InterPro" id="IPR042128">
    <property type="entry name" value="NuoE_dom"/>
</dbReference>